<keyword evidence="3" id="KW-0964">Secreted</keyword>
<evidence type="ECO:0000256" key="2">
    <source>
        <dbReference type="ARBA" id="ARBA00022446"/>
    </source>
</evidence>
<dbReference type="GO" id="GO:0005576">
    <property type="term" value="C:extracellular region"/>
    <property type="evidence" value="ECO:0007669"/>
    <property type="project" value="UniProtKB-SubCell"/>
</dbReference>
<evidence type="ECO:0000259" key="8">
    <source>
        <dbReference type="Pfam" id="PF03032"/>
    </source>
</evidence>
<sequence length="75" mass="8202">MFTLKKSLLLLFFLGTISLSLCQEERDADEDEGEMTEEEVKRSVMGTVKDLLIGAGKSAAQSVLKSLSCKLSNDC</sequence>
<dbReference type="InterPro" id="IPR004275">
    <property type="entry name" value="Frog_antimicrobial_propeptide"/>
</dbReference>
<dbReference type="EMBL" id="KC427255">
    <property type="protein sequence ID" value="AGG19119.1"/>
    <property type="molecule type" value="mRNA"/>
</dbReference>
<protein>
    <submittedName>
        <fullName evidence="10">Host defense peptide odorranain-C-OM2</fullName>
    </submittedName>
</protein>
<keyword evidence="2" id="KW-0878">Amphibian defense peptide</keyword>
<dbReference type="AlphaFoldDB" id="A0A067XJF0"/>
<comment type="subcellular location">
    <subcellularLocation>
        <location evidence="1">Secreted</location>
    </subcellularLocation>
</comment>
<evidence type="ECO:0000256" key="4">
    <source>
        <dbReference type="ARBA" id="ARBA00022529"/>
    </source>
</evidence>
<proteinExistence type="evidence at transcript level"/>
<dbReference type="Pfam" id="PF03032">
    <property type="entry name" value="FSAP_sig_propep"/>
    <property type="match status" value="1"/>
</dbReference>
<keyword evidence="5 7" id="KW-0732">Signal</keyword>
<feature type="signal peptide" evidence="7">
    <location>
        <begin position="1"/>
        <end position="22"/>
    </location>
</feature>
<evidence type="ECO:0000256" key="1">
    <source>
        <dbReference type="ARBA" id="ARBA00004613"/>
    </source>
</evidence>
<keyword evidence="4" id="KW-0929">Antimicrobial</keyword>
<organism evidence="10">
    <name type="scientific">Odorrana margaretae</name>
    <name type="common">Chinese frog</name>
    <name type="synonym">Rana margaratae</name>
    <dbReference type="NCBI Taxonomy" id="121156"/>
    <lineage>
        <taxon>Eukaryota</taxon>
        <taxon>Metazoa</taxon>
        <taxon>Chordata</taxon>
        <taxon>Craniata</taxon>
        <taxon>Vertebrata</taxon>
        <taxon>Euteleostomi</taxon>
        <taxon>Amphibia</taxon>
        <taxon>Batrachia</taxon>
        <taxon>Anura</taxon>
        <taxon>Neobatrachia</taxon>
        <taxon>Ranoidea</taxon>
        <taxon>Ranidae</taxon>
        <taxon>Odorrana</taxon>
    </lineage>
</organism>
<feature type="domain" description="Frog antimicrobial peptide propeptide" evidence="8">
    <location>
        <begin position="2"/>
        <end position="41"/>
    </location>
</feature>
<accession>A0A067XJF0</accession>
<feature type="chain" id="PRO_5001649627" evidence="7">
    <location>
        <begin position="23"/>
        <end position="75"/>
    </location>
</feature>
<evidence type="ECO:0000256" key="7">
    <source>
        <dbReference type="SAM" id="SignalP"/>
    </source>
</evidence>
<evidence type="ECO:0000256" key="3">
    <source>
        <dbReference type="ARBA" id="ARBA00022525"/>
    </source>
</evidence>
<dbReference type="InterPro" id="IPR012521">
    <property type="entry name" value="Antimicrobial_frog_2"/>
</dbReference>
<evidence type="ECO:0000259" key="9">
    <source>
        <dbReference type="Pfam" id="PF08023"/>
    </source>
</evidence>
<reference evidence="10" key="1">
    <citation type="submission" date="2012-12" db="EMBL/GenBank/DDBJ databases">
        <title>Cloning and Functional Characterization of Host Defense Peptides from the skin of Chinese Odorous frog, Odorrana margaratae.</title>
        <authorList>
            <person name="Wang Y."/>
            <person name="Ling G."/>
            <person name="Gao J."/>
        </authorList>
    </citation>
    <scope>NUCLEOTIDE SEQUENCE</scope>
    <source>
        <tissue evidence="10">Skin</tissue>
    </source>
</reference>
<dbReference type="GO" id="GO:0050830">
    <property type="term" value="P:defense response to Gram-positive bacterium"/>
    <property type="evidence" value="ECO:0007669"/>
    <property type="project" value="UniProtKB-ARBA"/>
</dbReference>
<name>A0A067XJF0_ODOMA</name>
<keyword evidence="6" id="KW-1015">Disulfide bond</keyword>
<dbReference type="GO" id="GO:0050829">
    <property type="term" value="P:defense response to Gram-negative bacterium"/>
    <property type="evidence" value="ECO:0007669"/>
    <property type="project" value="UniProtKB-ARBA"/>
</dbReference>
<dbReference type="Pfam" id="PF08023">
    <property type="entry name" value="Antimicrobial_2"/>
    <property type="match status" value="1"/>
</dbReference>
<feature type="domain" description="Frog antimicrobial peptide brevinin-2/esculentin type" evidence="9">
    <location>
        <begin position="45"/>
        <end position="75"/>
    </location>
</feature>
<evidence type="ECO:0000313" key="10">
    <source>
        <dbReference type="EMBL" id="AGG19119.1"/>
    </source>
</evidence>
<evidence type="ECO:0000256" key="5">
    <source>
        <dbReference type="ARBA" id="ARBA00022729"/>
    </source>
</evidence>
<evidence type="ECO:0000256" key="6">
    <source>
        <dbReference type="ARBA" id="ARBA00023157"/>
    </source>
</evidence>